<feature type="transmembrane region" description="Helical" evidence="1">
    <location>
        <begin position="40"/>
        <end position="62"/>
    </location>
</feature>
<evidence type="ECO:0000313" key="2">
    <source>
        <dbReference type="EMBL" id="RJP58843.1"/>
    </source>
</evidence>
<accession>A0A3A4R2I0</accession>
<dbReference type="Proteomes" id="UP000266426">
    <property type="component" value="Unassembled WGS sequence"/>
</dbReference>
<sequence length="73" mass="8530">MIHGLNNFAVPGYKCVNTFKKKDDQRNCDISIPTLTKTSFFMLFSLYSGLFINGFTVPHMQAEIKQKERRKKR</sequence>
<keyword evidence="1" id="KW-1133">Transmembrane helix</keyword>
<protein>
    <submittedName>
        <fullName evidence="2">Uncharacterized protein</fullName>
    </submittedName>
</protein>
<keyword evidence="1" id="KW-0472">Membrane</keyword>
<comment type="caution">
    <text evidence="2">The sequence shown here is derived from an EMBL/GenBank/DDBJ whole genome shotgun (WGS) entry which is preliminary data.</text>
</comment>
<keyword evidence="1" id="KW-0812">Transmembrane</keyword>
<reference evidence="2 3" key="1">
    <citation type="journal article" date="2017" name="ISME J.">
        <title>Energy and carbon metabolisms in a deep terrestrial subsurface fluid microbial community.</title>
        <authorList>
            <person name="Momper L."/>
            <person name="Jungbluth S.P."/>
            <person name="Lee M.D."/>
            <person name="Amend J.P."/>
        </authorList>
    </citation>
    <scope>NUCLEOTIDE SEQUENCE [LARGE SCALE GENOMIC DNA]</scope>
    <source>
        <strain evidence="2">SURF_26</strain>
    </source>
</reference>
<evidence type="ECO:0000256" key="1">
    <source>
        <dbReference type="SAM" id="Phobius"/>
    </source>
</evidence>
<dbReference type="EMBL" id="QZJZ01000060">
    <property type="protein sequence ID" value="RJP58843.1"/>
    <property type="molecule type" value="Genomic_DNA"/>
</dbReference>
<gene>
    <name evidence="2" type="ORF">C4541_07325</name>
</gene>
<dbReference type="AlphaFoldDB" id="A0A3A4R2I0"/>
<proteinExistence type="predicted"/>
<organism evidence="2 3">
    <name type="scientific">Candidatus Auribacter fodinae</name>
    <dbReference type="NCBI Taxonomy" id="2093366"/>
    <lineage>
        <taxon>Bacteria</taxon>
        <taxon>Pseudomonadati</taxon>
        <taxon>Candidatus Auribacterota</taxon>
        <taxon>Candidatus Auribacteria</taxon>
        <taxon>Candidatus Auribacterales</taxon>
        <taxon>Candidatus Auribacteraceae</taxon>
        <taxon>Candidatus Auribacter</taxon>
    </lineage>
</organism>
<name>A0A3A4R2I0_9BACT</name>
<evidence type="ECO:0000313" key="3">
    <source>
        <dbReference type="Proteomes" id="UP000266426"/>
    </source>
</evidence>